<evidence type="ECO:0000256" key="1">
    <source>
        <dbReference type="SAM" id="MobiDB-lite"/>
    </source>
</evidence>
<dbReference type="EMBL" id="HACG01052230">
    <property type="protein sequence ID" value="CEK99101.1"/>
    <property type="molecule type" value="Transcribed_RNA"/>
</dbReference>
<feature type="non-terminal residue" evidence="2">
    <location>
        <position position="1"/>
    </location>
</feature>
<protein>
    <submittedName>
        <fullName evidence="2">Uncharacterized protein</fullName>
    </submittedName>
</protein>
<name>A0A0B7C382_9EUPU</name>
<gene>
    <name evidence="2" type="primary">ORF220395</name>
</gene>
<evidence type="ECO:0000313" key="2">
    <source>
        <dbReference type="EMBL" id="CEK99101.1"/>
    </source>
</evidence>
<feature type="compositionally biased region" description="Polar residues" evidence="1">
    <location>
        <begin position="34"/>
        <end position="49"/>
    </location>
</feature>
<dbReference type="AlphaFoldDB" id="A0A0B7C382"/>
<feature type="region of interest" description="Disordered" evidence="1">
    <location>
        <begin position="1"/>
        <end position="49"/>
    </location>
</feature>
<sequence>NEDILKLKKSRKSGLRAQGESGSRLLDNMDLPQQPCNTLDTTTSSSHYT</sequence>
<accession>A0A0B7C382</accession>
<proteinExistence type="predicted"/>
<reference evidence="2" key="1">
    <citation type="submission" date="2014-12" db="EMBL/GenBank/DDBJ databases">
        <title>Insight into the proteome of Arion vulgaris.</title>
        <authorList>
            <person name="Aradska J."/>
            <person name="Bulat T."/>
            <person name="Smidak R."/>
            <person name="Sarate P."/>
            <person name="Gangsoo J."/>
            <person name="Sialana F."/>
            <person name="Bilban M."/>
            <person name="Lubec G."/>
        </authorList>
    </citation>
    <scope>NUCLEOTIDE SEQUENCE</scope>
    <source>
        <tissue evidence="2">Skin</tissue>
    </source>
</reference>
<organism evidence="2">
    <name type="scientific">Arion vulgaris</name>
    <dbReference type="NCBI Taxonomy" id="1028688"/>
    <lineage>
        <taxon>Eukaryota</taxon>
        <taxon>Metazoa</taxon>
        <taxon>Spiralia</taxon>
        <taxon>Lophotrochozoa</taxon>
        <taxon>Mollusca</taxon>
        <taxon>Gastropoda</taxon>
        <taxon>Heterobranchia</taxon>
        <taxon>Euthyneura</taxon>
        <taxon>Panpulmonata</taxon>
        <taxon>Eupulmonata</taxon>
        <taxon>Stylommatophora</taxon>
        <taxon>Helicina</taxon>
        <taxon>Arionoidea</taxon>
        <taxon>Arionidae</taxon>
        <taxon>Arion</taxon>
    </lineage>
</organism>